<organism evidence="1 2">
    <name type="scientific">Kluyvera cryocrescens</name>
    <name type="common">Kluyvera citrophila</name>
    <dbReference type="NCBI Taxonomy" id="580"/>
    <lineage>
        <taxon>Bacteria</taxon>
        <taxon>Pseudomonadati</taxon>
        <taxon>Pseudomonadota</taxon>
        <taxon>Gammaproteobacteria</taxon>
        <taxon>Enterobacterales</taxon>
        <taxon>Enterobacteriaceae</taxon>
        <taxon>Kluyvera</taxon>
    </lineage>
</organism>
<dbReference type="EMBL" id="CAADJD010000028">
    <property type="protein sequence ID" value="VFS86806.1"/>
    <property type="molecule type" value="Genomic_DNA"/>
</dbReference>
<name>A0A485CPX0_KLUCR</name>
<keyword evidence="2" id="KW-1185">Reference proteome</keyword>
<evidence type="ECO:0000313" key="2">
    <source>
        <dbReference type="Proteomes" id="UP000401081"/>
    </source>
</evidence>
<sequence>MLLVAQIVFAHPRLGQQLVVQRPSLWRKRYAALLDFPNRAVWVPLSSPANSTGSSSALKLV</sequence>
<accession>A0A485CPX0</accession>
<protein>
    <submittedName>
        <fullName evidence="1">Uncharacterized protein</fullName>
    </submittedName>
</protein>
<reference evidence="1 2" key="1">
    <citation type="submission" date="2019-03" db="EMBL/GenBank/DDBJ databases">
        <authorList>
            <consortium name="Pathogen Informatics"/>
        </authorList>
    </citation>
    <scope>NUCLEOTIDE SEQUENCE [LARGE SCALE GENOMIC DNA]</scope>
    <source>
        <strain evidence="1 2">NCTC12993</strain>
    </source>
</reference>
<gene>
    <name evidence="1" type="ORF">NCTC12993_06792</name>
</gene>
<proteinExistence type="predicted"/>
<evidence type="ECO:0000313" key="1">
    <source>
        <dbReference type="EMBL" id="VFS86806.1"/>
    </source>
</evidence>
<dbReference type="AlphaFoldDB" id="A0A485CPX0"/>
<dbReference type="Proteomes" id="UP000401081">
    <property type="component" value="Unassembled WGS sequence"/>
</dbReference>